<dbReference type="STRING" id="29422.Lbru_0247"/>
<accession>A0A0W0SUF4</accession>
<dbReference type="AlphaFoldDB" id="A0A0W0SUF4"/>
<name>A0A0W0SUF4_9GAMM</name>
<comment type="caution">
    <text evidence="1">The sequence shown here is derived from an EMBL/GenBank/DDBJ whole genome shotgun (WGS) entry which is preliminary data.</text>
</comment>
<evidence type="ECO:0000313" key="1">
    <source>
        <dbReference type="EMBL" id="KTC87018.1"/>
    </source>
</evidence>
<dbReference type="Proteomes" id="UP000054742">
    <property type="component" value="Unassembled WGS sequence"/>
</dbReference>
<dbReference type="EMBL" id="LNXV01000003">
    <property type="protein sequence ID" value="KTC87018.1"/>
    <property type="molecule type" value="Genomic_DNA"/>
</dbReference>
<sequence>MLFIKKIFLPFTLFFGSLSFTIASPSESLTIGEDKLEFIKIDETKLPKPFDFLLTQPLMTLGLEKYYQRSGKIKIIHAHENKLDNTYSRSILMLMDGKKERNHVQFAEANHEEVAVEFARITMNFKVLPKKVIDGILNSDVPFGKLLATHQIKTYTTGREYFWVSCDAELASLIHCKLHSKLYGRKNILSQEDNKQWLAKVIEILPVVKCNVQECHTV</sequence>
<organism evidence="1 2">
    <name type="scientific">Legionella brunensis</name>
    <dbReference type="NCBI Taxonomy" id="29422"/>
    <lineage>
        <taxon>Bacteria</taxon>
        <taxon>Pseudomonadati</taxon>
        <taxon>Pseudomonadota</taxon>
        <taxon>Gammaproteobacteria</taxon>
        <taxon>Legionellales</taxon>
        <taxon>Legionellaceae</taxon>
        <taxon>Legionella</taxon>
    </lineage>
</organism>
<proteinExistence type="predicted"/>
<gene>
    <name evidence="1" type="ORF">Lbru_0247</name>
</gene>
<dbReference type="InterPro" id="IPR028978">
    <property type="entry name" value="Chorismate_lyase_/UTRA_dom_sf"/>
</dbReference>
<dbReference type="SUPFAM" id="SSF64288">
    <property type="entry name" value="Chorismate lyase-like"/>
    <property type="match status" value="1"/>
</dbReference>
<keyword evidence="2" id="KW-1185">Reference proteome</keyword>
<dbReference type="Gene3D" id="3.40.1410.10">
    <property type="entry name" value="Chorismate lyase-like"/>
    <property type="match status" value="1"/>
</dbReference>
<dbReference type="RefSeq" id="WP_065235403.1">
    <property type="nucleotide sequence ID" value="NZ_CAAAHU010000001.1"/>
</dbReference>
<evidence type="ECO:0000313" key="2">
    <source>
        <dbReference type="Proteomes" id="UP000054742"/>
    </source>
</evidence>
<dbReference type="PATRIC" id="fig|29422.6.peg.257"/>
<protein>
    <submittedName>
        <fullName evidence="1">Uncharacterized protein</fullName>
    </submittedName>
</protein>
<reference evidence="1 2" key="1">
    <citation type="submission" date="2015-11" db="EMBL/GenBank/DDBJ databases">
        <title>Genomic analysis of 38 Legionella species identifies large and diverse effector repertoires.</title>
        <authorList>
            <person name="Burstein D."/>
            <person name="Amaro F."/>
            <person name="Zusman T."/>
            <person name="Lifshitz Z."/>
            <person name="Cohen O."/>
            <person name="Gilbert J.A."/>
            <person name="Pupko T."/>
            <person name="Shuman H.A."/>
            <person name="Segal G."/>
        </authorList>
    </citation>
    <scope>NUCLEOTIDE SEQUENCE [LARGE SCALE GENOMIC DNA]</scope>
    <source>
        <strain evidence="1 2">ATCC 43878</strain>
    </source>
</reference>